<dbReference type="PANTHER" id="PTHR46796">
    <property type="entry name" value="HTH-TYPE TRANSCRIPTIONAL ACTIVATOR RHAS-RELATED"/>
    <property type="match status" value="1"/>
</dbReference>
<dbReference type="PANTHER" id="PTHR46796:SF10">
    <property type="entry name" value="TRANSCRIPTIONAL ACTIVATOR FEAR"/>
    <property type="match status" value="1"/>
</dbReference>
<dbReference type="SUPFAM" id="SSF51182">
    <property type="entry name" value="RmlC-like cupins"/>
    <property type="match status" value="1"/>
</dbReference>
<dbReference type="SMART" id="SM00342">
    <property type="entry name" value="HTH_ARAC"/>
    <property type="match status" value="1"/>
</dbReference>
<proteinExistence type="predicted"/>
<dbReference type="STRING" id="797277.SAMN05216198_3178"/>
<evidence type="ECO:0000259" key="5">
    <source>
        <dbReference type="PROSITE" id="PS01124"/>
    </source>
</evidence>
<dbReference type="InterPro" id="IPR018060">
    <property type="entry name" value="HTH_AraC"/>
</dbReference>
<dbReference type="Gene3D" id="1.10.10.60">
    <property type="entry name" value="Homeodomain-like"/>
    <property type="match status" value="2"/>
</dbReference>
<reference evidence="7" key="1">
    <citation type="submission" date="2016-10" db="EMBL/GenBank/DDBJ databases">
        <authorList>
            <person name="Varghese N."/>
            <person name="Submissions S."/>
        </authorList>
    </citation>
    <scope>NUCLEOTIDE SEQUENCE [LARGE SCALE GENOMIC DNA]</scope>
    <source>
        <strain evidence="7">2SM5</strain>
    </source>
</reference>
<keyword evidence="7" id="KW-1185">Reference proteome</keyword>
<organism evidence="6 7">
    <name type="scientific">Halopseudomonas litoralis</name>
    <dbReference type="NCBI Taxonomy" id="797277"/>
    <lineage>
        <taxon>Bacteria</taxon>
        <taxon>Pseudomonadati</taxon>
        <taxon>Pseudomonadota</taxon>
        <taxon>Gammaproteobacteria</taxon>
        <taxon>Pseudomonadales</taxon>
        <taxon>Pseudomonadaceae</taxon>
        <taxon>Halopseudomonas</taxon>
    </lineage>
</organism>
<dbReference type="RefSeq" id="WP_090274941.1">
    <property type="nucleotide sequence ID" value="NZ_LT629748.1"/>
</dbReference>
<dbReference type="EMBL" id="LT629748">
    <property type="protein sequence ID" value="SDS93061.1"/>
    <property type="molecule type" value="Genomic_DNA"/>
</dbReference>
<feature type="domain" description="HTH araC/xylS-type" evidence="5">
    <location>
        <begin position="149"/>
        <end position="247"/>
    </location>
</feature>
<dbReference type="AlphaFoldDB" id="A0A1H1W8T5"/>
<dbReference type="InterPro" id="IPR003313">
    <property type="entry name" value="AraC-bd"/>
</dbReference>
<protein>
    <submittedName>
        <fullName evidence="6">Transcriptional regulator, AraC family</fullName>
    </submittedName>
</protein>
<evidence type="ECO:0000256" key="4">
    <source>
        <dbReference type="ARBA" id="ARBA00037345"/>
    </source>
</evidence>
<dbReference type="InterPro" id="IPR011051">
    <property type="entry name" value="RmlC_Cupin_sf"/>
</dbReference>
<evidence type="ECO:0000256" key="2">
    <source>
        <dbReference type="ARBA" id="ARBA00023125"/>
    </source>
</evidence>
<dbReference type="Pfam" id="PF12833">
    <property type="entry name" value="HTH_18"/>
    <property type="match status" value="1"/>
</dbReference>
<dbReference type="OrthoDB" id="5996070at2"/>
<dbReference type="GO" id="GO:0003700">
    <property type="term" value="F:DNA-binding transcription factor activity"/>
    <property type="evidence" value="ECO:0007669"/>
    <property type="project" value="InterPro"/>
</dbReference>
<dbReference type="Gene3D" id="2.60.120.10">
    <property type="entry name" value="Jelly Rolls"/>
    <property type="match status" value="1"/>
</dbReference>
<keyword evidence="3" id="KW-0804">Transcription</keyword>
<dbReference type="InterPro" id="IPR014710">
    <property type="entry name" value="RmlC-like_jellyroll"/>
</dbReference>
<gene>
    <name evidence="6" type="ORF">SAMN05216198_3178</name>
</gene>
<dbReference type="InterPro" id="IPR050204">
    <property type="entry name" value="AraC_XylS_family_regulators"/>
</dbReference>
<dbReference type="PROSITE" id="PS01124">
    <property type="entry name" value="HTH_ARAC_FAMILY_2"/>
    <property type="match status" value="1"/>
</dbReference>
<name>A0A1H1W8T5_9GAMM</name>
<evidence type="ECO:0000313" key="7">
    <source>
        <dbReference type="Proteomes" id="UP000243426"/>
    </source>
</evidence>
<keyword evidence="2" id="KW-0238">DNA-binding</keyword>
<comment type="function">
    <text evidence="4">Regulatory protein of the TOL plasmid xyl operons. XylS activates the xylXYZLTEGFJQKIH operon required for the degradation of toluene, m-xylene and p-xylene.</text>
</comment>
<evidence type="ECO:0000313" key="6">
    <source>
        <dbReference type="EMBL" id="SDS93061.1"/>
    </source>
</evidence>
<accession>A0A1H1W8T5</accession>
<evidence type="ECO:0000256" key="3">
    <source>
        <dbReference type="ARBA" id="ARBA00023163"/>
    </source>
</evidence>
<keyword evidence="1" id="KW-0805">Transcription regulation</keyword>
<dbReference type="InterPro" id="IPR009057">
    <property type="entry name" value="Homeodomain-like_sf"/>
</dbReference>
<dbReference type="GO" id="GO:0043565">
    <property type="term" value="F:sequence-specific DNA binding"/>
    <property type="evidence" value="ECO:0007669"/>
    <property type="project" value="InterPro"/>
</dbReference>
<sequence>MQAIIRHCTLPTSGVHHDHPWHQMVIALSGQAEFEIAGHGGRVDAMHGCLVPAGEVHFYEGTGDNRHVVLDHYNPDSAELERLFDRPRYFTADASLRLLLSFIDQEESLWQGSTLAAEGMAQVIISSLHQRLFDHTPRLPAVSQRLNLLQLDNYIQQHLAEPLTVEQLAQVACVSTGHFHQLFRQATGTTPAHYLLQARLERARDLLLETRLAPGCIAEQVGFSSQSALTHAFRRHWGSTPGGIRRLGGE</sequence>
<dbReference type="Proteomes" id="UP000243426">
    <property type="component" value="Chromosome I"/>
</dbReference>
<dbReference type="Pfam" id="PF02311">
    <property type="entry name" value="AraC_binding"/>
    <property type="match status" value="1"/>
</dbReference>
<dbReference type="SUPFAM" id="SSF46689">
    <property type="entry name" value="Homeodomain-like"/>
    <property type="match status" value="2"/>
</dbReference>
<evidence type="ECO:0000256" key="1">
    <source>
        <dbReference type="ARBA" id="ARBA00023015"/>
    </source>
</evidence>